<feature type="transmembrane region" description="Helical" evidence="1">
    <location>
        <begin position="47"/>
        <end position="70"/>
    </location>
</feature>
<organism evidence="2 3">
    <name type="scientific">Bacillus infantis</name>
    <dbReference type="NCBI Taxonomy" id="324767"/>
    <lineage>
        <taxon>Bacteria</taxon>
        <taxon>Bacillati</taxon>
        <taxon>Bacillota</taxon>
        <taxon>Bacilli</taxon>
        <taxon>Bacillales</taxon>
        <taxon>Bacillaceae</taxon>
        <taxon>Bacillus</taxon>
    </lineage>
</organism>
<comment type="caution">
    <text evidence="2">The sequence shown here is derived from an EMBL/GenBank/DDBJ whole genome shotgun (WGS) entry which is preliminary data.</text>
</comment>
<protein>
    <submittedName>
        <fullName evidence="2">Uncharacterized protein</fullName>
    </submittedName>
</protein>
<feature type="transmembrane region" description="Helical" evidence="1">
    <location>
        <begin position="76"/>
        <end position="94"/>
    </location>
</feature>
<proteinExistence type="predicted"/>
<evidence type="ECO:0000256" key="1">
    <source>
        <dbReference type="SAM" id="Phobius"/>
    </source>
</evidence>
<keyword evidence="1" id="KW-0812">Transmembrane</keyword>
<name>A0A5D4SQ02_9BACI</name>
<feature type="transmembrane region" description="Helical" evidence="1">
    <location>
        <begin position="6"/>
        <end position="27"/>
    </location>
</feature>
<dbReference type="RefSeq" id="WP_009793537.1">
    <property type="nucleotide sequence ID" value="NZ_JAIVAO010000005.1"/>
</dbReference>
<evidence type="ECO:0000313" key="3">
    <source>
        <dbReference type="Proteomes" id="UP000323732"/>
    </source>
</evidence>
<reference evidence="2 3" key="1">
    <citation type="submission" date="2019-08" db="EMBL/GenBank/DDBJ databases">
        <title>Bacillus genomes from the desert of Cuatro Cienegas, Coahuila.</title>
        <authorList>
            <person name="Olmedo-Alvarez G."/>
        </authorList>
    </citation>
    <scope>NUCLEOTIDE SEQUENCE [LARGE SCALE GENOMIC DNA]</scope>
    <source>
        <strain evidence="2 3">CH37_1T</strain>
    </source>
</reference>
<dbReference type="EMBL" id="VTES01000002">
    <property type="protein sequence ID" value="TYS65039.1"/>
    <property type="molecule type" value="Genomic_DNA"/>
</dbReference>
<accession>A0A5D4SQ02</accession>
<dbReference type="AlphaFoldDB" id="A0A5D4SQ02"/>
<gene>
    <name evidence="2" type="ORF">FZD47_06725</name>
</gene>
<keyword evidence="1" id="KW-1133">Transmembrane helix</keyword>
<sequence>MGLFGWIFLWGLPALLLWSTLLAAIHAKRAGSEGQFLGRTLTFISAIYEYTINSFLTWLSIIFLVFGFFALIEGSILGFLFMAGIGGLMLYFCFPRMKMPE</sequence>
<evidence type="ECO:0000313" key="2">
    <source>
        <dbReference type="EMBL" id="TYS65039.1"/>
    </source>
</evidence>
<dbReference type="Proteomes" id="UP000323732">
    <property type="component" value="Unassembled WGS sequence"/>
</dbReference>
<keyword evidence="1" id="KW-0472">Membrane</keyword>